<dbReference type="AlphaFoldDB" id="A0A7U3ZPY2"/>
<dbReference type="PROSITE" id="PS51257">
    <property type="entry name" value="PROKAR_LIPOPROTEIN"/>
    <property type="match status" value="1"/>
</dbReference>
<accession>A0A7U3ZPY2</accession>
<keyword evidence="2" id="KW-1185">Reference proteome</keyword>
<protein>
    <recommendedName>
        <fullName evidence="3">Lipoprotein</fullName>
    </recommendedName>
</protein>
<gene>
    <name evidence="1" type="ordered locus">Runsl_4912</name>
</gene>
<dbReference type="KEGG" id="rsi:Runsl_4912"/>
<organism evidence="1 2">
    <name type="scientific">Runella slithyformis (strain ATCC 29530 / DSM 19594 / LMG 11500 / NCIMB 11436 / LSU 4)</name>
    <dbReference type="NCBI Taxonomy" id="761193"/>
    <lineage>
        <taxon>Bacteria</taxon>
        <taxon>Pseudomonadati</taxon>
        <taxon>Bacteroidota</taxon>
        <taxon>Cytophagia</taxon>
        <taxon>Cytophagales</taxon>
        <taxon>Spirosomataceae</taxon>
        <taxon>Runella</taxon>
    </lineage>
</organism>
<reference evidence="1 2" key="2">
    <citation type="journal article" date="2012" name="Stand. Genomic Sci.">
        <title>Complete genome sequence of the aquatic bacterium Runella slithyformis type strain (LSU 4(T)).</title>
        <authorList>
            <person name="Copeland A."/>
            <person name="Zhang X."/>
            <person name="Misra M."/>
            <person name="Lapidus A."/>
            <person name="Nolan M."/>
            <person name="Lucas S."/>
            <person name="Deshpande S."/>
            <person name="Cheng J.F."/>
            <person name="Tapia R."/>
            <person name="Goodwin L.A."/>
            <person name="Pitluck S."/>
            <person name="Liolios K."/>
            <person name="Pagani I."/>
            <person name="Ivanova N."/>
            <person name="Mikhailova N."/>
            <person name="Pati A."/>
            <person name="Chen A."/>
            <person name="Palaniappan K."/>
            <person name="Land M."/>
            <person name="Hauser L."/>
            <person name="Pan C."/>
            <person name="Jeffries C.D."/>
            <person name="Detter J.C."/>
            <person name="Brambilla E.M."/>
            <person name="Rohde M."/>
            <person name="Djao O.D."/>
            <person name="Goker M."/>
            <person name="Sikorski J."/>
            <person name="Tindall B.J."/>
            <person name="Woyke T."/>
            <person name="Bristow J."/>
            <person name="Eisen J.A."/>
            <person name="Markowitz V."/>
            <person name="Hugenholtz P."/>
            <person name="Kyrpides N.C."/>
            <person name="Klenk H.P."/>
            <person name="Mavromatis K."/>
        </authorList>
    </citation>
    <scope>NUCLEOTIDE SEQUENCE [LARGE SCALE GENOMIC DNA]</scope>
    <source>
        <strain evidence="2">ATCC 29530 / DSM 19594 / LMG 11500 / NCIMB 11436 / LSU 4</strain>
    </source>
</reference>
<dbReference type="EMBL" id="CP002859">
    <property type="protein sequence ID" value="AEI51222.1"/>
    <property type="molecule type" value="Genomic_DNA"/>
</dbReference>
<sequence length="160" mass="18745">MTYKILIVFYFSLLAFSCVKKKTEYPKDFSFKINEGTSEYNSITGEYTRKYIGKDSSVNGLLNKEELQIIYTLIENQNFNDFPEKFECSQYGSFTMPSFSTTLEVIVNGKLKKSINTSYCDSKVQQKMSDRFEKIVLEIRRILDSKKEIKNMRPCDIVFM</sequence>
<reference evidence="2" key="1">
    <citation type="submission" date="2011-06" db="EMBL/GenBank/DDBJ databases">
        <title>The complete genome of chromosome of Runella slithyformis DSM 19594.</title>
        <authorList>
            <consortium name="US DOE Joint Genome Institute (JGI-PGF)"/>
            <person name="Lucas S."/>
            <person name="Han J."/>
            <person name="Lapidus A."/>
            <person name="Bruce D."/>
            <person name="Goodwin L."/>
            <person name="Pitluck S."/>
            <person name="Peters L."/>
            <person name="Kyrpides N."/>
            <person name="Mavromatis K."/>
            <person name="Ivanova N."/>
            <person name="Ovchinnikova G."/>
            <person name="Zhang X."/>
            <person name="Misra M."/>
            <person name="Detter J.C."/>
            <person name="Tapia R."/>
            <person name="Han C."/>
            <person name="Land M."/>
            <person name="Hauser L."/>
            <person name="Markowitz V."/>
            <person name="Cheng J.-F."/>
            <person name="Hugenholtz P."/>
            <person name="Woyke T."/>
            <person name="Wu D."/>
            <person name="Tindall B."/>
            <person name="Faehrich R."/>
            <person name="Brambilla E."/>
            <person name="Klenk H.-P."/>
            <person name="Eisen J.A."/>
        </authorList>
    </citation>
    <scope>NUCLEOTIDE SEQUENCE [LARGE SCALE GENOMIC DNA]</scope>
    <source>
        <strain evidence="2">ATCC 29530 / DSM 19594 / LMG 11500 / NCIMB 11436 / LSU 4</strain>
    </source>
</reference>
<proteinExistence type="predicted"/>
<evidence type="ECO:0000313" key="2">
    <source>
        <dbReference type="Proteomes" id="UP000000493"/>
    </source>
</evidence>
<evidence type="ECO:0008006" key="3">
    <source>
        <dbReference type="Google" id="ProtNLM"/>
    </source>
</evidence>
<evidence type="ECO:0000313" key="1">
    <source>
        <dbReference type="EMBL" id="AEI51222.1"/>
    </source>
</evidence>
<dbReference type="Proteomes" id="UP000000493">
    <property type="component" value="Chromosome"/>
</dbReference>
<name>A0A7U3ZPY2_RUNSL</name>